<reference evidence="1 2" key="1">
    <citation type="submission" date="2022-05" db="EMBL/GenBank/DDBJ databases">
        <authorList>
            <consortium name="Genoscope - CEA"/>
            <person name="William W."/>
        </authorList>
    </citation>
    <scope>NUCLEOTIDE SEQUENCE [LARGE SCALE GENOMIC DNA]</scope>
</reference>
<gene>
    <name evidence="1" type="ORF">PLOB_00033795</name>
</gene>
<evidence type="ECO:0000313" key="1">
    <source>
        <dbReference type="EMBL" id="CAH3185961.1"/>
    </source>
</evidence>
<comment type="caution">
    <text evidence="1">The sequence shown here is derived from an EMBL/GenBank/DDBJ whole genome shotgun (WGS) entry which is preliminary data.</text>
</comment>
<dbReference type="EMBL" id="CALNXK010000453">
    <property type="protein sequence ID" value="CAH3185961.1"/>
    <property type="molecule type" value="Genomic_DNA"/>
</dbReference>
<accession>A0ABN8S5E1</accession>
<evidence type="ECO:0000313" key="2">
    <source>
        <dbReference type="Proteomes" id="UP001159405"/>
    </source>
</evidence>
<organism evidence="1 2">
    <name type="scientific">Porites lobata</name>
    <dbReference type="NCBI Taxonomy" id="104759"/>
    <lineage>
        <taxon>Eukaryota</taxon>
        <taxon>Metazoa</taxon>
        <taxon>Cnidaria</taxon>
        <taxon>Anthozoa</taxon>
        <taxon>Hexacorallia</taxon>
        <taxon>Scleractinia</taxon>
        <taxon>Fungiina</taxon>
        <taxon>Poritidae</taxon>
        <taxon>Porites</taxon>
    </lineage>
</organism>
<name>A0ABN8S5E1_9CNID</name>
<keyword evidence="2" id="KW-1185">Reference proteome</keyword>
<proteinExistence type="predicted"/>
<sequence>MKKIEEFYSIRETLCHDLPPDQQVDGVYRNLENFLLLLAKFYFETDQYSKPGDKLVWFSEREGALKIAIGEDHMVVSRFTVKLAIDMEKIESKSYTVLGKNVTFSFDLLPGDMKFLAYINGELSNAAKYFSSFANVSKDDCNALNGKYGESHDCKWKPWQYAERIKVAKQVEDFKKKIPSHLAVSTKRSKVTPFIAVKKSRQEFKPLIGKLCDKEVVEPLHLKNNGVQHFHAMLLDLAISVSNLPPKLNSLDDLPSNSAMSRYLKAMEQDVKAGRMKKQLGRWLLEDRAKDKDFTCRLTGKDSRLILHGFMYLVKAIQGDSNDPKLLMRLLPIVVIGIRLR</sequence>
<protein>
    <submittedName>
        <fullName evidence="1">Uncharacterized protein</fullName>
    </submittedName>
</protein>
<feature type="non-terminal residue" evidence="1">
    <location>
        <position position="341"/>
    </location>
</feature>
<dbReference type="Proteomes" id="UP001159405">
    <property type="component" value="Unassembled WGS sequence"/>
</dbReference>